<evidence type="ECO:0000256" key="5">
    <source>
        <dbReference type="ARBA" id="ARBA00022692"/>
    </source>
</evidence>
<evidence type="ECO:0000256" key="6">
    <source>
        <dbReference type="ARBA" id="ARBA00022989"/>
    </source>
</evidence>
<evidence type="ECO:0000256" key="8">
    <source>
        <dbReference type="SAM" id="Phobius"/>
    </source>
</evidence>
<evidence type="ECO:0000313" key="11">
    <source>
        <dbReference type="EMBL" id="CAB4845323.1"/>
    </source>
</evidence>
<comment type="similarity">
    <text evidence="2">Belongs to the binding-protein-dependent transport system permease family. CysTW subfamily.</text>
</comment>
<dbReference type="GO" id="GO:0005886">
    <property type="term" value="C:plasma membrane"/>
    <property type="evidence" value="ECO:0007669"/>
    <property type="project" value="UniProtKB-SubCell"/>
</dbReference>
<proteinExistence type="inferred from homology"/>
<feature type="transmembrane region" description="Helical" evidence="8">
    <location>
        <begin position="264"/>
        <end position="284"/>
    </location>
</feature>
<dbReference type="GO" id="GO:0055085">
    <property type="term" value="P:transmembrane transport"/>
    <property type="evidence" value="ECO:0007669"/>
    <property type="project" value="InterPro"/>
</dbReference>
<evidence type="ECO:0000256" key="7">
    <source>
        <dbReference type="ARBA" id="ARBA00023136"/>
    </source>
</evidence>
<name>A0A6J6LIL9_9ZZZZ</name>
<accession>A0A6J6LIL9</accession>
<feature type="transmembrane region" description="Helical" evidence="8">
    <location>
        <begin position="114"/>
        <end position="135"/>
    </location>
</feature>
<dbReference type="InterPro" id="IPR035906">
    <property type="entry name" value="MetI-like_sf"/>
</dbReference>
<keyword evidence="5 8" id="KW-0812">Transmembrane</keyword>
<evidence type="ECO:0000256" key="3">
    <source>
        <dbReference type="ARBA" id="ARBA00022448"/>
    </source>
</evidence>
<dbReference type="AlphaFoldDB" id="A0A6J6LIL9"/>
<reference evidence="10" key="1">
    <citation type="submission" date="2020-05" db="EMBL/GenBank/DDBJ databases">
        <authorList>
            <person name="Chiriac C."/>
            <person name="Salcher M."/>
            <person name="Ghai R."/>
            <person name="Kavagutti S V."/>
        </authorList>
    </citation>
    <scope>NUCLEOTIDE SEQUENCE</scope>
</reference>
<keyword evidence="6 8" id="KW-1133">Transmembrane helix</keyword>
<organism evidence="10">
    <name type="scientific">freshwater metagenome</name>
    <dbReference type="NCBI Taxonomy" id="449393"/>
    <lineage>
        <taxon>unclassified sequences</taxon>
        <taxon>metagenomes</taxon>
        <taxon>ecological metagenomes</taxon>
    </lineage>
</organism>
<feature type="transmembrane region" description="Helical" evidence="8">
    <location>
        <begin position="85"/>
        <end position="105"/>
    </location>
</feature>
<evidence type="ECO:0000256" key="1">
    <source>
        <dbReference type="ARBA" id="ARBA00004651"/>
    </source>
</evidence>
<dbReference type="SUPFAM" id="SSF161098">
    <property type="entry name" value="MetI-like"/>
    <property type="match status" value="1"/>
</dbReference>
<dbReference type="Pfam" id="PF00528">
    <property type="entry name" value="BPD_transp_1"/>
    <property type="match status" value="1"/>
</dbReference>
<comment type="subcellular location">
    <subcellularLocation>
        <location evidence="1">Cell membrane</location>
        <topology evidence="1">Multi-pass membrane protein</topology>
    </subcellularLocation>
</comment>
<dbReference type="EMBL" id="CAEZWO010000058">
    <property type="protein sequence ID" value="CAB4660414.1"/>
    <property type="molecule type" value="Genomic_DNA"/>
</dbReference>
<dbReference type="InterPro" id="IPR000515">
    <property type="entry name" value="MetI-like"/>
</dbReference>
<keyword evidence="3" id="KW-0813">Transport</keyword>
<evidence type="ECO:0000256" key="4">
    <source>
        <dbReference type="ARBA" id="ARBA00022475"/>
    </source>
</evidence>
<keyword evidence="7 8" id="KW-0472">Membrane</keyword>
<gene>
    <name evidence="10" type="ORF">UFOPK2254_00710</name>
    <name evidence="11" type="ORF">UFOPK3241_01327</name>
</gene>
<dbReference type="PROSITE" id="PS50928">
    <property type="entry name" value="ABC_TM1"/>
    <property type="match status" value="1"/>
</dbReference>
<evidence type="ECO:0000313" key="10">
    <source>
        <dbReference type="EMBL" id="CAB4660414.1"/>
    </source>
</evidence>
<evidence type="ECO:0000256" key="2">
    <source>
        <dbReference type="ARBA" id="ARBA00007069"/>
    </source>
</evidence>
<dbReference type="Gene3D" id="1.10.3720.10">
    <property type="entry name" value="MetI-like"/>
    <property type="match status" value="1"/>
</dbReference>
<feature type="domain" description="ABC transmembrane type-1" evidence="9">
    <location>
        <begin position="79"/>
        <end position="285"/>
    </location>
</feature>
<dbReference type="PANTHER" id="PTHR42929:SF1">
    <property type="entry name" value="INNER MEMBRANE ABC TRANSPORTER PERMEASE PROTEIN YDCU-RELATED"/>
    <property type="match status" value="1"/>
</dbReference>
<dbReference type="EMBL" id="CAFAZX010000103">
    <property type="protein sequence ID" value="CAB4845323.1"/>
    <property type="molecule type" value="Genomic_DNA"/>
</dbReference>
<feature type="transmembrane region" description="Helical" evidence="8">
    <location>
        <begin position="208"/>
        <end position="230"/>
    </location>
</feature>
<protein>
    <submittedName>
        <fullName evidence="10">Unannotated protein</fullName>
    </submittedName>
</protein>
<feature type="transmembrane region" description="Helical" evidence="8">
    <location>
        <begin position="30"/>
        <end position="50"/>
    </location>
</feature>
<feature type="transmembrane region" description="Helical" evidence="8">
    <location>
        <begin position="166"/>
        <end position="187"/>
    </location>
</feature>
<dbReference type="PANTHER" id="PTHR42929">
    <property type="entry name" value="INNER MEMBRANE ABC TRANSPORTER PERMEASE PROTEIN YDCU-RELATED-RELATED"/>
    <property type="match status" value="1"/>
</dbReference>
<evidence type="ECO:0000259" key="9">
    <source>
        <dbReference type="PROSITE" id="PS50928"/>
    </source>
</evidence>
<keyword evidence="4" id="KW-1003">Cell membrane</keyword>
<sequence length="298" mass="33211">MTLTIRPRVSRDSEKRRDLLERMVLQGPGLLFIIIFMAIPITLVAIYSIFQRGRFGGIVYNATTENFTRAFDPVYLGVLVDSIKIAGITTALAIVIGYPTAYAIAKLPKKWRSIALVLVVMPFWTNFLIRTYSWIMLFNREGLLNHALMKFNIIHTPLDLLYTQSAVVVGLLYGYLPLMILPLYASIERLDPQLGEAAANLGATKARAFFSLTLPLTASGLIAGSIFVFIPSLGNFIVPELLGGGKTVMVGNLIRDQFLKARDWPFGSVLALSVILLVFIFFLLQSLVEKRYSSEVNE</sequence>
<dbReference type="CDD" id="cd06261">
    <property type="entry name" value="TM_PBP2"/>
    <property type="match status" value="1"/>
</dbReference>